<gene>
    <name evidence="7" type="ORF">Lqua_2792</name>
    <name evidence="8" type="ORF">NCTC12376_00650</name>
</gene>
<dbReference type="OrthoDB" id="5635847at2"/>
<dbReference type="AlphaFoldDB" id="A0A378KTP7"/>
<evidence type="ECO:0000313" key="7">
    <source>
        <dbReference type="EMBL" id="KTD44625.1"/>
    </source>
</evidence>
<evidence type="ECO:0000256" key="2">
    <source>
        <dbReference type="ARBA" id="ARBA00022801"/>
    </source>
</evidence>
<accession>A0A378KTP7</accession>
<evidence type="ECO:0000313" key="9">
    <source>
        <dbReference type="Proteomes" id="UP000054639"/>
    </source>
</evidence>
<reference evidence="8 10" key="2">
    <citation type="submission" date="2018-06" db="EMBL/GenBank/DDBJ databases">
        <authorList>
            <consortium name="Pathogen Informatics"/>
            <person name="Doyle S."/>
        </authorList>
    </citation>
    <scope>NUCLEOTIDE SEQUENCE [LARGE SCALE GENOMIC DNA]</scope>
    <source>
        <strain evidence="8 10">NCTC12376</strain>
    </source>
</reference>
<feature type="transmembrane region" description="Helical" evidence="5">
    <location>
        <begin position="360"/>
        <end position="382"/>
    </location>
</feature>
<keyword evidence="2" id="KW-0378">Hydrolase</keyword>
<dbReference type="GO" id="GO:0004197">
    <property type="term" value="F:cysteine-type endopeptidase activity"/>
    <property type="evidence" value="ECO:0007669"/>
    <property type="project" value="InterPro"/>
</dbReference>
<dbReference type="RefSeq" id="WP_058474926.1">
    <property type="nucleotide sequence ID" value="NZ_CAAAIL010000019.1"/>
</dbReference>
<keyword evidence="5" id="KW-0472">Membrane</keyword>
<evidence type="ECO:0000313" key="10">
    <source>
        <dbReference type="Proteomes" id="UP000254230"/>
    </source>
</evidence>
<keyword evidence="1" id="KW-0645">Protease</keyword>
<evidence type="ECO:0000313" key="8">
    <source>
        <dbReference type="EMBL" id="STY16857.1"/>
    </source>
</evidence>
<feature type="region of interest" description="Disordered" evidence="4">
    <location>
        <begin position="477"/>
        <end position="549"/>
    </location>
</feature>
<feature type="transmembrane region" description="Helical" evidence="5">
    <location>
        <begin position="388"/>
        <end position="411"/>
    </location>
</feature>
<feature type="compositionally biased region" description="Basic and acidic residues" evidence="4">
    <location>
        <begin position="116"/>
        <end position="133"/>
    </location>
</feature>
<dbReference type="GO" id="GO:0006508">
    <property type="term" value="P:proteolysis"/>
    <property type="evidence" value="ECO:0007669"/>
    <property type="project" value="UniProtKB-KW"/>
</dbReference>
<keyword evidence="3" id="KW-0788">Thiol protease</keyword>
<proteinExistence type="predicted"/>
<dbReference type="Pfam" id="PF03543">
    <property type="entry name" value="Peptidase_C58"/>
    <property type="match status" value="1"/>
</dbReference>
<dbReference type="Proteomes" id="UP000254230">
    <property type="component" value="Unassembled WGS sequence"/>
</dbReference>
<evidence type="ECO:0000256" key="5">
    <source>
        <dbReference type="SAM" id="Phobius"/>
    </source>
</evidence>
<evidence type="ECO:0000256" key="1">
    <source>
        <dbReference type="ARBA" id="ARBA00022670"/>
    </source>
</evidence>
<feature type="region of interest" description="Disordered" evidence="4">
    <location>
        <begin position="116"/>
        <end position="141"/>
    </location>
</feature>
<dbReference type="Proteomes" id="UP000054639">
    <property type="component" value="Unassembled WGS sequence"/>
</dbReference>
<reference evidence="7 9" key="1">
    <citation type="submission" date="2015-11" db="EMBL/GenBank/DDBJ databases">
        <title>Genomic analysis of 38 Legionella species identifies large and diverse effector repertoires.</title>
        <authorList>
            <person name="Burstein D."/>
            <person name="Amaro F."/>
            <person name="Zusman T."/>
            <person name="Lifshitz Z."/>
            <person name="Cohen O."/>
            <person name="Gilbert J.A."/>
            <person name="Pupko T."/>
            <person name="Shuman H.A."/>
            <person name="Segal G."/>
        </authorList>
    </citation>
    <scope>NUCLEOTIDE SEQUENCE [LARGE SCALE GENOMIC DNA]</scope>
    <source>
        <strain evidence="7 9">ATCC 49507</strain>
    </source>
</reference>
<feature type="compositionally biased region" description="Low complexity" evidence="4">
    <location>
        <begin position="512"/>
        <end position="521"/>
    </location>
</feature>
<keyword evidence="5" id="KW-0812">Transmembrane</keyword>
<dbReference type="EMBL" id="UGOW01000001">
    <property type="protein sequence ID" value="STY16857.1"/>
    <property type="molecule type" value="Genomic_DNA"/>
</dbReference>
<name>A0A378KTP7_9GAMM</name>
<evidence type="ECO:0000259" key="6">
    <source>
        <dbReference type="Pfam" id="PF03543"/>
    </source>
</evidence>
<dbReference type="EMBL" id="LNYR01000041">
    <property type="protein sequence ID" value="KTD44625.1"/>
    <property type="molecule type" value="Genomic_DNA"/>
</dbReference>
<keyword evidence="9" id="KW-1185">Reference proteome</keyword>
<feature type="compositionally biased region" description="Polar residues" evidence="4">
    <location>
        <begin position="480"/>
        <end position="503"/>
    </location>
</feature>
<evidence type="ECO:0000256" key="3">
    <source>
        <dbReference type="ARBA" id="ARBA00022807"/>
    </source>
</evidence>
<feature type="domain" description="Peptidase C58 YopT-type" evidence="6">
    <location>
        <begin position="193"/>
        <end position="314"/>
    </location>
</feature>
<organism evidence="8 10">
    <name type="scientific">Legionella quateirensis</name>
    <dbReference type="NCBI Taxonomy" id="45072"/>
    <lineage>
        <taxon>Bacteria</taxon>
        <taxon>Pseudomonadati</taxon>
        <taxon>Pseudomonadota</taxon>
        <taxon>Gammaproteobacteria</taxon>
        <taxon>Legionellales</taxon>
        <taxon>Legionellaceae</taxon>
        <taxon>Legionella</taxon>
    </lineage>
</organism>
<protein>
    <submittedName>
        <fullName evidence="8">Yersinia/Haemophilus virulence surface antigen</fullName>
    </submittedName>
</protein>
<sequence length="549" mass="61290">MMSIYSCADEIKLMLKNGVHEPHTGVMKYLLPFIPRLPWITDEPVRPLEDHERRFLEDVQARLKLIGKDGYNESKKTDLGDLIEDIRAYKENHHDIGLNALLLHIINDLTIVKDGRKPLDHSDEPNPDPESHSTKLSPSPEVNEQYQALLNSRLLVSKLAQGTMKELGTSRGECNGFTMSMADSDLSPYKNNGIKQVEFNKTIHKYQKNQLDREKDQQYIKKTRLTTKTFCPSLTEQAEKLYQIASEHVGEDLSVILQCKVGSHATYLSIQEDQKIRYADPNHGVFLFDNKEQFISAYKLMYQYHNQKRPDFAFTFFSVNQLKEDKNNELAESNTLAGKWRSLMTGTKYKSDSVISNPDLIIPTSLGALAGGAAGAVAGAAIGSVVPIIGTVIGAIIGGIAGASLGGAAGARVVKQAQSKGHFGLLGPYHYLREKLHDFSESVKDKLGFQRECDEIPALIIPESDSHSKMLLSLCGQGMTHPSRTQQNMNTEEASTSSQNSNGLMMAEQKADIPIPDVPDTTVDEDTHRDEYTHRDEDNDQHYVSYSPR</sequence>
<keyword evidence="5" id="KW-1133">Transmembrane helix</keyword>
<evidence type="ECO:0000256" key="4">
    <source>
        <dbReference type="SAM" id="MobiDB-lite"/>
    </source>
</evidence>
<dbReference type="InterPro" id="IPR006473">
    <property type="entry name" value="Peptidase_C58_Yopt"/>
</dbReference>
<feature type="compositionally biased region" description="Basic and acidic residues" evidence="4">
    <location>
        <begin position="525"/>
        <end position="541"/>
    </location>
</feature>